<keyword evidence="4 6" id="KW-0378">Hydrolase</keyword>
<organism evidence="7 8">
    <name type="scientific">Ligilactobacillus apodemi DSM 16634 = JCM 16172</name>
    <dbReference type="NCBI Taxonomy" id="1423724"/>
    <lineage>
        <taxon>Bacteria</taxon>
        <taxon>Bacillati</taxon>
        <taxon>Bacillota</taxon>
        <taxon>Bacilli</taxon>
        <taxon>Lactobacillales</taxon>
        <taxon>Lactobacillaceae</taxon>
        <taxon>Ligilactobacillus</taxon>
    </lineage>
</organism>
<keyword evidence="8" id="KW-1185">Reference proteome</keyword>
<dbReference type="PATRIC" id="fig|1423724.4.peg.1072"/>
<dbReference type="RefSeq" id="WP_025087752.1">
    <property type="nucleotide sequence ID" value="NZ_AZFT01000053.1"/>
</dbReference>
<protein>
    <recommendedName>
        <fullName evidence="6">Exodeoxyribonuclease 7 small subunit</fullName>
        <ecNumber evidence="6">3.1.11.6</ecNumber>
    </recommendedName>
    <alternativeName>
        <fullName evidence="6">Exodeoxyribonuclease VII small subunit</fullName>
        <shortName evidence="6">Exonuclease VII small subunit</shortName>
    </alternativeName>
</protein>
<dbReference type="NCBIfam" id="NF002138">
    <property type="entry name" value="PRK00977.1-2"/>
    <property type="match status" value="1"/>
</dbReference>
<dbReference type="OrthoDB" id="9798666at2"/>
<dbReference type="Gene3D" id="1.10.287.1040">
    <property type="entry name" value="Exonuclease VII, small subunit"/>
    <property type="match status" value="1"/>
</dbReference>
<dbReference type="Pfam" id="PF02609">
    <property type="entry name" value="Exonuc_VII_S"/>
    <property type="match status" value="1"/>
</dbReference>
<dbReference type="InterPro" id="IPR003761">
    <property type="entry name" value="Exonuc_VII_S"/>
</dbReference>
<dbReference type="PANTHER" id="PTHR34137:SF1">
    <property type="entry name" value="EXODEOXYRIBONUCLEASE 7 SMALL SUBUNIT"/>
    <property type="match status" value="1"/>
</dbReference>
<evidence type="ECO:0000256" key="6">
    <source>
        <dbReference type="HAMAP-Rule" id="MF_00337"/>
    </source>
</evidence>
<keyword evidence="3 6" id="KW-0540">Nuclease</keyword>
<dbReference type="HAMAP" id="MF_00337">
    <property type="entry name" value="Exonuc_7_S"/>
    <property type="match status" value="1"/>
</dbReference>
<dbReference type="Proteomes" id="UP000051324">
    <property type="component" value="Unassembled WGS sequence"/>
</dbReference>
<dbReference type="SUPFAM" id="SSF116842">
    <property type="entry name" value="XseB-like"/>
    <property type="match status" value="1"/>
</dbReference>
<keyword evidence="2 6" id="KW-0963">Cytoplasm</keyword>
<dbReference type="PIRSF" id="PIRSF006488">
    <property type="entry name" value="Exonuc_VII_S"/>
    <property type="match status" value="1"/>
</dbReference>
<comment type="subunit">
    <text evidence="6">Heterooligomer composed of large and small subunits.</text>
</comment>
<comment type="subcellular location">
    <subcellularLocation>
        <location evidence="6">Cytoplasm</location>
    </subcellularLocation>
</comment>
<comment type="function">
    <text evidence="6">Bidirectionally degrades single-stranded DNA into large acid-insoluble oligonucleotides, which are then degraded further into small acid-soluble oligonucleotides.</text>
</comment>
<comment type="catalytic activity">
    <reaction evidence="6">
        <text>Exonucleolytic cleavage in either 5'- to 3'- or 3'- to 5'-direction to yield nucleoside 5'-phosphates.</text>
        <dbReference type="EC" id="3.1.11.6"/>
    </reaction>
</comment>
<proteinExistence type="inferred from homology"/>
<name>A0A0R1TRE8_9LACO</name>
<evidence type="ECO:0000256" key="1">
    <source>
        <dbReference type="ARBA" id="ARBA00009998"/>
    </source>
</evidence>
<evidence type="ECO:0000256" key="5">
    <source>
        <dbReference type="ARBA" id="ARBA00022839"/>
    </source>
</evidence>
<dbReference type="STRING" id="1423724.FC32_GL001030"/>
<dbReference type="EMBL" id="AZFT01000053">
    <property type="protein sequence ID" value="KRL83769.1"/>
    <property type="molecule type" value="Genomic_DNA"/>
</dbReference>
<dbReference type="NCBIfam" id="TIGR01280">
    <property type="entry name" value="xseB"/>
    <property type="match status" value="1"/>
</dbReference>
<dbReference type="GO" id="GO:0009318">
    <property type="term" value="C:exodeoxyribonuclease VII complex"/>
    <property type="evidence" value="ECO:0007669"/>
    <property type="project" value="UniProtKB-UniRule"/>
</dbReference>
<dbReference type="EC" id="3.1.11.6" evidence="6"/>
<comment type="caution">
    <text evidence="7">The sequence shown here is derived from an EMBL/GenBank/DDBJ whole genome shotgun (WGS) entry which is preliminary data.</text>
</comment>
<evidence type="ECO:0000256" key="2">
    <source>
        <dbReference type="ARBA" id="ARBA00022490"/>
    </source>
</evidence>
<evidence type="ECO:0000256" key="4">
    <source>
        <dbReference type="ARBA" id="ARBA00022801"/>
    </source>
</evidence>
<dbReference type="GO" id="GO:0006308">
    <property type="term" value="P:DNA catabolic process"/>
    <property type="evidence" value="ECO:0007669"/>
    <property type="project" value="UniProtKB-UniRule"/>
</dbReference>
<dbReference type="AlphaFoldDB" id="A0A0R1TRE8"/>
<sequence length="75" mass="8477">MAENNLSFEQELQMLEGIVARLEQGDVPLEEAMEQFQKGVALSKKLQETLQNAEKTLAQVINDEGQEIAFEEPQE</sequence>
<evidence type="ECO:0000256" key="3">
    <source>
        <dbReference type="ARBA" id="ARBA00022722"/>
    </source>
</evidence>
<dbReference type="eggNOG" id="COG1722">
    <property type="taxonomic scope" value="Bacteria"/>
</dbReference>
<keyword evidence="5 6" id="KW-0269">Exonuclease</keyword>
<dbReference type="InterPro" id="IPR037004">
    <property type="entry name" value="Exonuc_VII_ssu_sf"/>
</dbReference>
<evidence type="ECO:0000313" key="7">
    <source>
        <dbReference type="EMBL" id="KRL83769.1"/>
    </source>
</evidence>
<gene>
    <name evidence="6" type="primary">xseB</name>
    <name evidence="7" type="ORF">FC32_GL001030</name>
</gene>
<comment type="similarity">
    <text evidence="1 6">Belongs to the XseB family.</text>
</comment>
<dbReference type="GO" id="GO:0008855">
    <property type="term" value="F:exodeoxyribonuclease VII activity"/>
    <property type="evidence" value="ECO:0007669"/>
    <property type="project" value="UniProtKB-UniRule"/>
</dbReference>
<evidence type="ECO:0000313" key="8">
    <source>
        <dbReference type="Proteomes" id="UP000051324"/>
    </source>
</evidence>
<dbReference type="PANTHER" id="PTHR34137">
    <property type="entry name" value="EXODEOXYRIBONUCLEASE 7 SMALL SUBUNIT"/>
    <property type="match status" value="1"/>
</dbReference>
<accession>A0A0R1TRE8</accession>
<reference evidence="7 8" key="1">
    <citation type="journal article" date="2015" name="Genome Announc.">
        <title>Expanding the biotechnology potential of lactobacilli through comparative genomics of 213 strains and associated genera.</title>
        <authorList>
            <person name="Sun Z."/>
            <person name="Harris H.M."/>
            <person name="McCann A."/>
            <person name="Guo C."/>
            <person name="Argimon S."/>
            <person name="Zhang W."/>
            <person name="Yang X."/>
            <person name="Jeffery I.B."/>
            <person name="Cooney J.C."/>
            <person name="Kagawa T.F."/>
            <person name="Liu W."/>
            <person name="Song Y."/>
            <person name="Salvetti E."/>
            <person name="Wrobel A."/>
            <person name="Rasinkangas P."/>
            <person name="Parkhill J."/>
            <person name="Rea M.C."/>
            <person name="O'Sullivan O."/>
            <person name="Ritari J."/>
            <person name="Douillard F.P."/>
            <person name="Paul Ross R."/>
            <person name="Yang R."/>
            <person name="Briner A.E."/>
            <person name="Felis G.E."/>
            <person name="de Vos W.M."/>
            <person name="Barrangou R."/>
            <person name="Klaenhammer T.R."/>
            <person name="Caufield P.W."/>
            <person name="Cui Y."/>
            <person name="Zhang H."/>
            <person name="O'Toole P.W."/>
        </authorList>
    </citation>
    <scope>NUCLEOTIDE SEQUENCE [LARGE SCALE GENOMIC DNA]</scope>
    <source>
        <strain evidence="7 8">DSM 16634</strain>
    </source>
</reference>
<dbReference type="GO" id="GO:0005829">
    <property type="term" value="C:cytosol"/>
    <property type="evidence" value="ECO:0007669"/>
    <property type="project" value="TreeGrafter"/>
</dbReference>